<evidence type="ECO:0000313" key="2">
    <source>
        <dbReference type="Proteomes" id="UP001605036"/>
    </source>
</evidence>
<name>A0ABD1ZRA7_9MARC</name>
<organism evidence="1 2">
    <name type="scientific">Riccia fluitans</name>
    <dbReference type="NCBI Taxonomy" id="41844"/>
    <lineage>
        <taxon>Eukaryota</taxon>
        <taxon>Viridiplantae</taxon>
        <taxon>Streptophyta</taxon>
        <taxon>Embryophyta</taxon>
        <taxon>Marchantiophyta</taxon>
        <taxon>Marchantiopsida</taxon>
        <taxon>Marchantiidae</taxon>
        <taxon>Marchantiales</taxon>
        <taxon>Ricciaceae</taxon>
        <taxon>Riccia</taxon>
    </lineage>
</organism>
<dbReference type="Proteomes" id="UP001605036">
    <property type="component" value="Unassembled WGS sequence"/>
</dbReference>
<proteinExistence type="predicted"/>
<reference evidence="1 2" key="1">
    <citation type="submission" date="2024-09" db="EMBL/GenBank/DDBJ databases">
        <title>Chromosome-scale assembly of Riccia fluitans.</title>
        <authorList>
            <person name="Paukszto L."/>
            <person name="Sawicki J."/>
            <person name="Karawczyk K."/>
            <person name="Piernik-Szablinska J."/>
            <person name="Szczecinska M."/>
            <person name="Mazdziarz M."/>
        </authorList>
    </citation>
    <scope>NUCLEOTIDE SEQUENCE [LARGE SCALE GENOMIC DNA]</scope>
    <source>
        <strain evidence="1">Rf_01</strain>
        <tissue evidence="1">Aerial parts of the thallus</tissue>
    </source>
</reference>
<keyword evidence="2" id="KW-1185">Reference proteome</keyword>
<protein>
    <submittedName>
        <fullName evidence="1">Uncharacterized protein</fullName>
    </submittedName>
</protein>
<gene>
    <name evidence="1" type="ORF">R1flu_022126</name>
</gene>
<comment type="caution">
    <text evidence="1">The sequence shown here is derived from an EMBL/GenBank/DDBJ whole genome shotgun (WGS) entry which is preliminary data.</text>
</comment>
<sequence>MTLGAPPQVLAYPEEMNFREDQFGILDTPRQIDETPAEQAIQGKDIIHWTGPSTNQSAEVNVGTEDRPKIIRIGATLSPHERQ</sequence>
<evidence type="ECO:0000313" key="1">
    <source>
        <dbReference type="EMBL" id="KAL2653998.1"/>
    </source>
</evidence>
<accession>A0ABD1ZRA7</accession>
<dbReference type="AlphaFoldDB" id="A0ABD1ZRA7"/>
<dbReference type="EMBL" id="JBHFFA010000001">
    <property type="protein sequence ID" value="KAL2653998.1"/>
    <property type="molecule type" value="Genomic_DNA"/>
</dbReference>